<dbReference type="Proteomes" id="UP000005104">
    <property type="component" value="Chromosome"/>
</dbReference>
<accession>H5Y2Q9</accession>
<dbReference type="OrthoDB" id="9923725at2"/>
<dbReference type="AlphaFoldDB" id="H5Y2Q9"/>
<dbReference type="EMBL" id="CM001441">
    <property type="protein sequence ID" value="EHQ88322.1"/>
    <property type="molecule type" value="Genomic_DNA"/>
</dbReference>
<keyword evidence="2" id="KW-1185">Reference proteome</keyword>
<name>H5Y2Q9_9FIRM</name>
<gene>
    <name evidence="1" type="ORF">DesyoDRAFT_1152</name>
</gene>
<proteinExistence type="predicted"/>
<evidence type="ECO:0000313" key="2">
    <source>
        <dbReference type="Proteomes" id="UP000005104"/>
    </source>
</evidence>
<evidence type="ECO:0000313" key="1">
    <source>
        <dbReference type="EMBL" id="EHQ88322.1"/>
    </source>
</evidence>
<dbReference type="HOGENOM" id="CLU_2698708_0_0_9"/>
<protein>
    <submittedName>
        <fullName evidence="1">Uncharacterized protein</fullName>
    </submittedName>
</protein>
<sequence length="73" mass="8568">MTDIEQDVFENAYKSVLSDKQYLKYTEEAIRLGRSIMSLLGNNSSIFLEYERYVNLAEGIYLEKTYLLGMDNR</sequence>
<reference evidence="1 2" key="1">
    <citation type="submission" date="2011-11" db="EMBL/GenBank/DDBJ databases">
        <title>The Noncontiguous Finished genome of Desulfosporosinus youngiae DSM 17734.</title>
        <authorList>
            <consortium name="US DOE Joint Genome Institute (JGI-PGF)"/>
            <person name="Lucas S."/>
            <person name="Han J."/>
            <person name="Lapidus A."/>
            <person name="Cheng J.-F."/>
            <person name="Goodwin L."/>
            <person name="Pitluck S."/>
            <person name="Peters L."/>
            <person name="Ovchinnikova G."/>
            <person name="Lu M."/>
            <person name="Land M.L."/>
            <person name="Hauser L."/>
            <person name="Pester M."/>
            <person name="Spring S."/>
            <person name="Ollivier B."/>
            <person name="Rattei T."/>
            <person name="Klenk H.-P."/>
            <person name="Wagner M."/>
            <person name="Loy A."/>
            <person name="Woyke T.J."/>
        </authorList>
    </citation>
    <scope>NUCLEOTIDE SEQUENCE [LARGE SCALE GENOMIC DNA]</scope>
    <source>
        <strain evidence="1 2">DSM 17734</strain>
    </source>
</reference>
<dbReference type="RefSeq" id="WP_007780545.1">
    <property type="nucleotide sequence ID" value="NZ_CM001441.1"/>
</dbReference>
<dbReference type="STRING" id="768710.DesyoDRAFT_1152"/>
<organism evidence="1 2">
    <name type="scientific">Desulfosporosinus youngiae DSM 17734</name>
    <dbReference type="NCBI Taxonomy" id="768710"/>
    <lineage>
        <taxon>Bacteria</taxon>
        <taxon>Bacillati</taxon>
        <taxon>Bacillota</taxon>
        <taxon>Clostridia</taxon>
        <taxon>Eubacteriales</taxon>
        <taxon>Desulfitobacteriaceae</taxon>
        <taxon>Desulfosporosinus</taxon>
    </lineage>
</organism>